<dbReference type="InterPro" id="IPR001767">
    <property type="entry name" value="Hedgehog_Hint"/>
</dbReference>
<dbReference type="Gene3D" id="2.170.16.10">
    <property type="entry name" value="Hedgehog/Intein (Hint) domain"/>
    <property type="match status" value="1"/>
</dbReference>
<reference evidence="7" key="1">
    <citation type="submission" date="2021-01" db="EMBL/GenBank/DDBJ databases">
        <authorList>
            <person name="Corre E."/>
            <person name="Pelletier E."/>
            <person name="Niang G."/>
            <person name="Scheremetjew M."/>
            <person name="Finn R."/>
            <person name="Kale V."/>
            <person name="Holt S."/>
            <person name="Cochrane G."/>
            <person name="Meng A."/>
            <person name="Brown T."/>
            <person name="Cohen L."/>
        </authorList>
    </citation>
    <scope>NUCLEOTIDE SEQUENCE</scope>
    <source>
        <strain evidence="7">CCMP 769</strain>
    </source>
</reference>
<comment type="similarity">
    <text evidence="1">Belongs to the peptidase S1 family.</text>
</comment>
<dbReference type="SMART" id="SM00020">
    <property type="entry name" value="Tryp_SPc"/>
    <property type="match status" value="1"/>
</dbReference>
<dbReference type="PRINTS" id="PR00722">
    <property type="entry name" value="CHYMOTRYPSIN"/>
</dbReference>
<dbReference type="InterPro" id="IPR009003">
    <property type="entry name" value="Peptidase_S1_PA"/>
</dbReference>
<dbReference type="Pfam" id="PF01079">
    <property type="entry name" value="Hint"/>
    <property type="match status" value="1"/>
</dbReference>
<evidence type="ECO:0000256" key="2">
    <source>
        <dbReference type="ARBA" id="ARBA00023157"/>
    </source>
</evidence>
<evidence type="ECO:0000256" key="3">
    <source>
        <dbReference type="RuleBase" id="RU363034"/>
    </source>
</evidence>
<feature type="domain" description="Peptidase S1" evidence="6">
    <location>
        <begin position="76"/>
        <end position="321"/>
    </location>
</feature>
<dbReference type="Pfam" id="PF00089">
    <property type="entry name" value="Trypsin"/>
    <property type="match status" value="1"/>
</dbReference>
<dbReference type="PROSITE" id="PS50817">
    <property type="entry name" value="INTEIN_N_TER"/>
    <property type="match status" value="1"/>
</dbReference>
<evidence type="ECO:0000259" key="6">
    <source>
        <dbReference type="PROSITE" id="PS50240"/>
    </source>
</evidence>
<dbReference type="InterPro" id="IPR001254">
    <property type="entry name" value="Trypsin_dom"/>
</dbReference>
<dbReference type="SUPFAM" id="SSF50494">
    <property type="entry name" value="Trypsin-like serine proteases"/>
    <property type="match status" value="1"/>
</dbReference>
<dbReference type="GO" id="GO:0016540">
    <property type="term" value="P:protein autoprocessing"/>
    <property type="evidence" value="ECO:0007669"/>
    <property type="project" value="InterPro"/>
</dbReference>
<dbReference type="InterPro" id="IPR018114">
    <property type="entry name" value="TRYPSIN_HIS"/>
</dbReference>
<feature type="region of interest" description="Disordered" evidence="4">
    <location>
        <begin position="488"/>
        <end position="507"/>
    </location>
</feature>
<keyword evidence="3" id="KW-0720">Serine protease</keyword>
<evidence type="ECO:0000256" key="4">
    <source>
        <dbReference type="SAM" id="MobiDB-lite"/>
    </source>
</evidence>
<dbReference type="CDD" id="cd00081">
    <property type="entry name" value="Hint"/>
    <property type="match status" value="1"/>
</dbReference>
<name>A0A7S2ZS30_9RHOD</name>
<dbReference type="InterPro" id="IPR001314">
    <property type="entry name" value="Peptidase_S1A"/>
</dbReference>
<dbReference type="SMART" id="SM00306">
    <property type="entry name" value="HintN"/>
    <property type="match status" value="1"/>
</dbReference>
<dbReference type="PROSITE" id="PS50240">
    <property type="entry name" value="TRYPSIN_DOM"/>
    <property type="match status" value="1"/>
</dbReference>
<evidence type="ECO:0000313" key="7">
    <source>
        <dbReference type="EMBL" id="CAE0048686.1"/>
    </source>
</evidence>
<dbReference type="PANTHER" id="PTHR24276:SF98">
    <property type="entry name" value="FI18310P1-RELATED"/>
    <property type="match status" value="1"/>
</dbReference>
<dbReference type="PROSITE" id="PS00135">
    <property type="entry name" value="TRYPSIN_SER"/>
    <property type="match status" value="1"/>
</dbReference>
<dbReference type="SUPFAM" id="SSF51294">
    <property type="entry name" value="Hedgehog/intein (Hint) domain"/>
    <property type="match status" value="1"/>
</dbReference>
<protein>
    <recommendedName>
        <fullName evidence="6">Peptidase S1 domain-containing protein</fullName>
    </recommendedName>
</protein>
<dbReference type="InterPro" id="IPR006141">
    <property type="entry name" value="Intein_N"/>
</dbReference>
<feature type="signal peptide" evidence="5">
    <location>
        <begin position="1"/>
        <end position="23"/>
    </location>
</feature>
<sequence>MMKTRLCMVGALVVLLLLGGLNGLPLKENVEFIETAVNGAKTRRLHFGEATEEFSDPTEWLFQKERKVSFLGSTRIFNGERAGDGDFPYIAALVLSARNNISPQPFCTGALIDKDIVLTAAHCVADLENSPLQFSACIGDPNLNTGRTRCSRVTDAIISDSYIPELLVDGFDLAVLKLAATIDVDPIAISFERPPNGQLTTAVGYGRASRSAQTTDGILRFAQTRYVNNANCRALRQSFGAVRDADLLCSDGNFAGDGSTVCNGDSGGPLIVRGATRSQDYTIGVASFITTVSDDCDDSFENVYMSTSSSGHVALLRDAVSQFGGSIIDAANNDTTQRDECRVSEQECMALGDLMCVESDLTEDCCESAGAVLECLVPIAEECGDLLITQNAEEIQDALAQSSICGGSDGSAEVPDVKECMSSELRKCEENFDDACFNSPTFRCCTDASEVVDCKRPFIEDCELSQTVRSFDEFEEIFEAVCSEVLEEGSDSEQPDSGDPEESGSCFPGDARVVLESGLEKKMSDLLEGDRVLAANGKYSDIIGFTHKMAQVQSEFVNVVAGKESLRLTPEHYVPVGVNGLVLVAAKSLAVGDIVTLGNQTTVRVSSIDRTRASGLYNPETLDGTIVVDGVLASTYTQHVNPHIARLLLAVPRIVYRLGFKHPLGSLFHSTMPEFIFRYMPKGSPTM</sequence>
<keyword evidence="2" id="KW-1015">Disulfide bond</keyword>
<dbReference type="GO" id="GO:0016539">
    <property type="term" value="P:intein-mediated protein splicing"/>
    <property type="evidence" value="ECO:0007669"/>
    <property type="project" value="InterPro"/>
</dbReference>
<dbReference type="Gene3D" id="2.40.10.10">
    <property type="entry name" value="Trypsin-like serine proteases"/>
    <property type="match status" value="1"/>
</dbReference>
<dbReference type="PANTHER" id="PTHR24276">
    <property type="entry name" value="POLYSERASE-RELATED"/>
    <property type="match status" value="1"/>
</dbReference>
<feature type="compositionally biased region" description="Acidic residues" evidence="4">
    <location>
        <begin position="488"/>
        <end position="502"/>
    </location>
</feature>
<feature type="chain" id="PRO_5035680858" description="Peptidase S1 domain-containing protein" evidence="5">
    <location>
        <begin position="24"/>
        <end position="687"/>
    </location>
</feature>
<evidence type="ECO:0000256" key="5">
    <source>
        <dbReference type="SAM" id="SignalP"/>
    </source>
</evidence>
<dbReference type="InterPro" id="IPR036844">
    <property type="entry name" value="Hint_dom_sf"/>
</dbReference>
<dbReference type="InterPro" id="IPR003587">
    <property type="entry name" value="Hint_dom_N"/>
</dbReference>
<dbReference type="InterPro" id="IPR050430">
    <property type="entry name" value="Peptidase_S1"/>
</dbReference>
<gene>
    <name evidence="7" type="ORF">RMAR00112_LOCUS16681</name>
    <name evidence="8" type="ORF">RMAR00112_LOCUS16682</name>
</gene>
<evidence type="ECO:0000313" key="8">
    <source>
        <dbReference type="EMBL" id="CAE0048687.1"/>
    </source>
</evidence>
<dbReference type="InterPro" id="IPR033116">
    <property type="entry name" value="TRYPSIN_SER"/>
</dbReference>
<keyword evidence="5" id="KW-0732">Signal</keyword>
<dbReference type="PROSITE" id="PS00134">
    <property type="entry name" value="TRYPSIN_HIS"/>
    <property type="match status" value="1"/>
</dbReference>
<evidence type="ECO:0000256" key="1">
    <source>
        <dbReference type="ARBA" id="ARBA00007664"/>
    </source>
</evidence>
<dbReference type="AlphaFoldDB" id="A0A7S2ZS30"/>
<dbReference type="EMBL" id="HBHW01021631">
    <property type="protein sequence ID" value="CAE0048687.1"/>
    <property type="molecule type" value="Transcribed_RNA"/>
</dbReference>
<organism evidence="7">
    <name type="scientific">Rhodosorus marinus</name>
    <dbReference type="NCBI Taxonomy" id="101924"/>
    <lineage>
        <taxon>Eukaryota</taxon>
        <taxon>Rhodophyta</taxon>
        <taxon>Stylonematophyceae</taxon>
        <taxon>Stylonematales</taxon>
        <taxon>Stylonemataceae</taxon>
        <taxon>Rhodosorus</taxon>
    </lineage>
</organism>
<dbReference type="InterPro" id="IPR043504">
    <property type="entry name" value="Peptidase_S1_PA_chymotrypsin"/>
</dbReference>
<accession>A0A7S2ZS30</accession>
<proteinExistence type="inferred from homology"/>
<keyword evidence="3" id="KW-0378">Hydrolase</keyword>
<keyword evidence="3" id="KW-0645">Protease</keyword>
<dbReference type="GO" id="GO:0004252">
    <property type="term" value="F:serine-type endopeptidase activity"/>
    <property type="evidence" value="ECO:0007669"/>
    <property type="project" value="InterPro"/>
</dbReference>
<dbReference type="EMBL" id="HBHW01021630">
    <property type="protein sequence ID" value="CAE0048686.1"/>
    <property type="molecule type" value="Transcribed_RNA"/>
</dbReference>